<protein>
    <submittedName>
        <fullName evidence="1">Uncharacterized protein</fullName>
    </submittedName>
</protein>
<organism evidence="1 2">
    <name type="scientific">Neurospora intermedia</name>
    <dbReference type="NCBI Taxonomy" id="5142"/>
    <lineage>
        <taxon>Eukaryota</taxon>
        <taxon>Fungi</taxon>
        <taxon>Dikarya</taxon>
        <taxon>Ascomycota</taxon>
        <taxon>Pezizomycotina</taxon>
        <taxon>Sordariomycetes</taxon>
        <taxon>Sordariomycetidae</taxon>
        <taxon>Sordariales</taxon>
        <taxon>Sordariaceae</taxon>
        <taxon>Neurospora</taxon>
    </lineage>
</organism>
<accession>A0ABR3DU92</accession>
<dbReference type="EMBL" id="JAVLET010000001">
    <property type="protein sequence ID" value="KAL0476243.1"/>
    <property type="molecule type" value="Genomic_DNA"/>
</dbReference>
<keyword evidence="2" id="KW-1185">Reference proteome</keyword>
<proteinExistence type="predicted"/>
<reference evidence="1 2" key="1">
    <citation type="submission" date="2023-09" db="EMBL/GenBank/DDBJ databases">
        <title>Multi-omics analysis of a traditional fermented food reveals byproduct-associated fungal strains for waste-to-food upcycling.</title>
        <authorList>
            <consortium name="Lawrence Berkeley National Laboratory"/>
            <person name="Rekdal V.M."/>
            <person name="Villalobos-Escobedo J.M."/>
            <person name="Rodriguez-Valeron N."/>
            <person name="Garcia M.O."/>
            <person name="Vasquez D.P."/>
            <person name="Damayanti I."/>
            <person name="Sorensen P.M."/>
            <person name="Baidoo E.E."/>
            <person name="De Carvalho A.C."/>
            <person name="Riley R."/>
            <person name="Lipzen A."/>
            <person name="He G."/>
            <person name="Yan M."/>
            <person name="Haridas S."/>
            <person name="Daum C."/>
            <person name="Yoshinaga Y."/>
            <person name="Ng V."/>
            <person name="Grigoriev I.V."/>
            <person name="Munk R."/>
            <person name="Nuraida L."/>
            <person name="Wijaya C.H."/>
            <person name="Morales P.-C."/>
            <person name="Keasling J.D."/>
        </authorList>
    </citation>
    <scope>NUCLEOTIDE SEQUENCE [LARGE SCALE GENOMIC DNA]</scope>
    <source>
        <strain evidence="1 2">FGSC 2613</strain>
    </source>
</reference>
<evidence type="ECO:0000313" key="1">
    <source>
        <dbReference type="EMBL" id="KAL0476243.1"/>
    </source>
</evidence>
<dbReference type="Proteomes" id="UP001451303">
    <property type="component" value="Unassembled WGS sequence"/>
</dbReference>
<sequence>MLVGNLDFINRWPSSLVTSGVKIGLASVPTSDQRLLQLTGSHSSCPVDLPSSDLCGHCMGRSCRRGRLLTFEWAVRTSKKKRIRLSVQLKRLEKRCGSNTGRLTRRPDLGVKVLANRKSSSLLMVVIDGSKWSRRPSCAADAHSFSERLPAESPKFEAFQQRLQLNLQLQLRGEYGMAAGRAVDDFHKCVRNAALMSDLISLECVLVWAPHAAVPLLSHLLFCTVSCSGCRPIARQGAQQMSLSPLGTGSTISLQTAVVLNVDHQGPQSIVSMVIVGSRFDNIKYQARSDCESSASIS</sequence>
<gene>
    <name evidence="1" type="ORF">QR685DRAFT_568880</name>
</gene>
<comment type="caution">
    <text evidence="1">The sequence shown here is derived from an EMBL/GenBank/DDBJ whole genome shotgun (WGS) entry which is preliminary data.</text>
</comment>
<name>A0ABR3DU92_NEUIN</name>
<evidence type="ECO:0000313" key="2">
    <source>
        <dbReference type="Proteomes" id="UP001451303"/>
    </source>
</evidence>